<dbReference type="Proteomes" id="UP000236725">
    <property type="component" value="Unassembled WGS sequence"/>
</dbReference>
<dbReference type="InterPro" id="IPR049046">
    <property type="entry name" value="Beta-AFase-like_GH127_middle"/>
</dbReference>
<evidence type="ECO:0000259" key="2">
    <source>
        <dbReference type="Pfam" id="PF07944"/>
    </source>
</evidence>
<dbReference type="RefSeq" id="WP_103983669.1">
    <property type="nucleotide sequence ID" value="NZ_FNVS01000011.1"/>
</dbReference>
<protein>
    <submittedName>
        <fullName evidence="4">DUF1680 family protein</fullName>
    </submittedName>
</protein>
<reference evidence="4 5" key="1">
    <citation type="submission" date="2016-10" db="EMBL/GenBank/DDBJ databases">
        <authorList>
            <person name="Varghese N."/>
            <person name="Submissions S."/>
        </authorList>
    </citation>
    <scope>NUCLEOTIDE SEQUENCE [LARGE SCALE GENOMIC DNA]</scope>
    <source>
        <strain evidence="4 5">DSM 29073</strain>
    </source>
</reference>
<accession>A0A8G2BXN4</accession>
<dbReference type="SUPFAM" id="SSF48208">
    <property type="entry name" value="Six-hairpin glycosidases"/>
    <property type="match status" value="1"/>
</dbReference>
<comment type="caution">
    <text evidence="4">The sequence shown here is derived from an EMBL/GenBank/DDBJ whole genome shotgun (WGS) entry which is preliminary data.</text>
</comment>
<evidence type="ECO:0000256" key="1">
    <source>
        <dbReference type="SAM" id="SignalP"/>
    </source>
</evidence>
<sequence>MKHVAMAALAAFITAAPLSANTEAGRNESINLNYQNNRYPLVTKPYMELPIGTIKPSGWLNEQLKRMADGMTGNLDQIYEKVMGQRNGWLGGDGDVWERGPYWIDGLLPLAYIMNDQKLIEKVKPWIEWTLASQKENGYFGPDTDRPYEPGLQRDNAHDWWPKMVVLKIMQQYYSATGDQRVIPFLTNYFKYQLNELPTSPLGKWTFWGEQRGGDNLMIVYWLYNITGDKFLLDLGELIHKQTFDWTKIFLEKDYLARQHSLHCVNLGQGFKEPVIYYQQSGDKKQLEAVKTACNTIRNTIGLPTGLWGGDELLRFGSPTTGSELCTAVEMMLSLEKMLEITGDVQWADHLERVAYNALPTQVTDNYDARQYYQQTNQVTVSREWRNFVTPHEDTDILFGTLTGYPCCTSNLHQGWPKLVQNLWYATADNGIAALVYAPSVVTAKVADNVTVKIDEKTNYPFDEQVLFDIHFPEKTKEAFFPIHLRIPAWCQNPVIMLNGQTLECEAFAGEITRINRKWKNGDQLSIQFPMQVESEQWYDGAAVIKRGPLLYALKMDEKWEKKNFEPEKAAIYGPWYYEVTSDSPWNYALSHKDLRPESIGKSFIVEKNTSVSTYPWNVENAPVKIKAKGKRLNGWTLSRGSAADVAYYIQIGEDTGKEEPIELIPYGCTTLRITEFPIRD</sequence>
<evidence type="ECO:0000313" key="5">
    <source>
        <dbReference type="Proteomes" id="UP000236725"/>
    </source>
</evidence>
<dbReference type="InterPro" id="IPR012878">
    <property type="entry name" value="Beta-AFase-like_GH127_cat"/>
</dbReference>
<feature type="domain" description="Non-reducing end beta-L-arabinofuranosidase-like GH127 catalytic" evidence="2">
    <location>
        <begin position="88"/>
        <end position="419"/>
    </location>
</feature>
<keyword evidence="1" id="KW-0732">Signal</keyword>
<dbReference type="PANTHER" id="PTHR31151">
    <property type="entry name" value="PROLINE-TRNA LIGASE (DUF1680)"/>
    <property type="match status" value="1"/>
</dbReference>
<dbReference type="GO" id="GO:0005975">
    <property type="term" value="P:carbohydrate metabolic process"/>
    <property type="evidence" value="ECO:0007669"/>
    <property type="project" value="InterPro"/>
</dbReference>
<organism evidence="4 5">
    <name type="scientific">Parabacteroides chinchillae</name>
    <dbReference type="NCBI Taxonomy" id="871327"/>
    <lineage>
        <taxon>Bacteria</taxon>
        <taxon>Pseudomonadati</taxon>
        <taxon>Bacteroidota</taxon>
        <taxon>Bacteroidia</taxon>
        <taxon>Bacteroidales</taxon>
        <taxon>Tannerellaceae</taxon>
        <taxon>Parabacteroides</taxon>
    </lineage>
</organism>
<proteinExistence type="predicted"/>
<keyword evidence="5" id="KW-1185">Reference proteome</keyword>
<feature type="signal peptide" evidence="1">
    <location>
        <begin position="1"/>
        <end position="20"/>
    </location>
</feature>
<dbReference type="InterPro" id="IPR008928">
    <property type="entry name" value="6-hairpin_glycosidase_sf"/>
</dbReference>
<dbReference type="Pfam" id="PF07944">
    <property type="entry name" value="Beta-AFase-like_GH127_cat"/>
    <property type="match status" value="1"/>
</dbReference>
<evidence type="ECO:0000313" key="4">
    <source>
        <dbReference type="EMBL" id="SEF99676.1"/>
    </source>
</evidence>
<dbReference type="EMBL" id="FNVS01000011">
    <property type="protein sequence ID" value="SEF99676.1"/>
    <property type="molecule type" value="Genomic_DNA"/>
</dbReference>
<name>A0A8G2BXN4_9BACT</name>
<dbReference type="PANTHER" id="PTHR31151:SF0">
    <property type="entry name" value="PROLINE-TRNA LIGASE (DUF1680)"/>
    <property type="match status" value="1"/>
</dbReference>
<evidence type="ECO:0000259" key="3">
    <source>
        <dbReference type="Pfam" id="PF20736"/>
    </source>
</evidence>
<feature type="domain" description="Non-reducing end beta-L-arabinofuranosidase-like GH127 middle" evidence="3">
    <location>
        <begin position="432"/>
        <end position="531"/>
    </location>
</feature>
<dbReference type="Pfam" id="PF20736">
    <property type="entry name" value="Glyco_hydro127M"/>
    <property type="match status" value="1"/>
</dbReference>
<gene>
    <name evidence="4" type="ORF">SAMN05444001_11193</name>
</gene>
<feature type="chain" id="PRO_5035002842" evidence="1">
    <location>
        <begin position="21"/>
        <end position="681"/>
    </location>
</feature>
<dbReference type="AlphaFoldDB" id="A0A8G2BXN4"/>